<reference evidence="1" key="1">
    <citation type="submission" date="2019-11" db="UniProtKB">
        <authorList>
            <consortium name="WormBaseParasite"/>
        </authorList>
    </citation>
    <scope>IDENTIFICATION</scope>
</reference>
<sequence length="79" mass="9047">PSIFFEDTDLATHKGADILDYAGLSQSSVFLRSIVMRGRYPAKQRKVRIRGAVYNDRRSQRCGLGRTAPDMWFWLVIGQ</sequence>
<proteinExistence type="predicted"/>
<dbReference type="AlphaFoldDB" id="A0A5K3F9X8"/>
<protein>
    <submittedName>
        <fullName evidence="1">Transposase</fullName>
    </submittedName>
</protein>
<accession>A0A5K3F9X8</accession>
<dbReference type="WBParaSite" id="MCU_006491-RA">
    <property type="protein sequence ID" value="MCU_006491-RA"/>
    <property type="gene ID" value="MCU_006491"/>
</dbReference>
<name>A0A5K3F9X8_MESCO</name>
<organism evidence="1">
    <name type="scientific">Mesocestoides corti</name>
    <name type="common">Flatworm</name>
    <dbReference type="NCBI Taxonomy" id="53468"/>
    <lineage>
        <taxon>Eukaryota</taxon>
        <taxon>Metazoa</taxon>
        <taxon>Spiralia</taxon>
        <taxon>Lophotrochozoa</taxon>
        <taxon>Platyhelminthes</taxon>
        <taxon>Cestoda</taxon>
        <taxon>Eucestoda</taxon>
        <taxon>Cyclophyllidea</taxon>
        <taxon>Mesocestoididae</taxon>
        <taxon>Mesocestoides</taxon>
    </lineage>
</organism>
<evidence type="ECO:0000313" key="1">
    <source>
        <dbReference type="WBParaSite" id="MCU_006491-RA"/>
    </source>
</evidence>